<accession>A0AAP0GGR9</accession>
<gene>
    <name evidence="3" type="ORF">KSP39_PZI000436</name>
</gene>
<reference evidence="3 4" key="1">
    <citation type="journal article" date="2022" name="Nat. Plants">
        <title>Genomes of leafy and leafless Platanthera orchids illuminate the evolution of mycoheterotrophy.</title>
        <authorList>
            <person name="Li M.H."/>
            <person name="Liu K.W."/>
            <person name="Li Z."/>
            <person name="Lu H.C."/>
            <person name="Ye Q.L."/>
            <person name="Zhang D."/>
            <person name="Wang J.Y."/>
            <person name="Li Y.F."/>
            <person name="Zhong Z.M."/>
            <person name="Liu X."/>
            <person name="Yu X."/>
            <person name="Liu D.K."/>
            <person name="Tu X.D."/>
            <person name="Liu B."/>
            <person name="Hao Y."/>
            <person name="Liao X.Y."/>
            <person name="Jiang Y.T."/>
            <person name="Sun W.H."/>
            <person name="Chen J."/>
            <person name="Chen Y.Q."/>
            <person name="Ai Y."/>
            <person name="Zhai J.W."/>
            <person name="Wu S.S."/>
            <person name="Zhou Z."/>
            <person name="Hsiao Y.Y."/>
            <person name="Wu W.L."/>
            <person name="Chen Y.Y."/>
            <person name="Lin Y.F."/>
            <person name="Hsu J.L."/>
            <person name="Li C.Y."/>
            <person name="Wang Z.W."/>
            <person name="Zhao X."/>
            <person name="Zhong W.Y."/>
            <person name="Ma X.K."/>
            <person name="Ma L."/>
            <person name="Huang J."/>
            <person name="Chen G.Z."/>
            <person name="Huang M.Z."/>
            <person name="Huang L."/>
            <person name="Peng D.H."/>
            <person name="Luo Y.B."/>
            <person name="Zou S.Q."/>
            <person name="Chen S.P."/>
            <person name="Lan S."/>
            <person name="Tsai W.C."/>
            <person name="Van de Peer Y."/>
            <person name="Liu Z.J."/>
        </authorList>
    </citation>
    <scope>NUCLEOTIDE SEQUENCE [LARGE SCALE GENOMIC DNA]</scope>
    <source>
        <strain evidence="3">Lor287</strain>
    </source>
</reference>
<evidence type="ECO:0000259" key="2">
    <source>
        <dbReference type="Pfam" id="PF11955"/>
    </source>
</evidence>
<feature type="compositionally biased region" description="Acidic residues" evidence="1">
    <location>
        <begin position="426"/>
        <end position="450"/>
    </location>
</feature>
<dbReference type="PANTHER" id="PTHR31476">
    <property type="entry name" value="PROTEIN WHAT'S THIS FACTOR 1 HOMOLOG, CHLOROPLASTIC"/>
    <property type="match status" value="1"/>
</dbReference>
<dbReference type="GO" id="GO:0003723">
    <property type="term" value="F:RNA binding"/>
    <property type="evidence" value="ECO:0007669"/>
    <property type="project" value="InterPro"/>
</dbReference>
<dbReference type="InterPro" id="IPR045040">
    <property type="entry name" value="PORR_fam"/>
</dbReference>
<keyword evidence="4" id="KW-1185">Reference proteome</keyword>
<feature type="region of interest" description="Disordered" evidence="1">
    <location>
        <begin position="381"/>
        <end position="510"/>
    </location>
</feature>
<proteinExistence type="predicted"/>
<evidence type="ECO:0000313" key="3">
    <source>
        <dbReference type="EMBL" id="KAK8957976.1"/>
    </source>
</evidence>
<sequence length="510" mass="58432">MPPPACPSGRRILLIHHLRRCNSLIQSRTFIDARIQWVRDRGLDHAVEKEKHLLPFHSLKDFLLQSLPSSSSSSAAAAASVPLDSIADRRQELSLPFRAIRFIRLFPNAFVEEAPNLPASPSDPPRPSIRPTEALIRIHSEELSAIQSSRTDAADRLLRLLMLSPYRRLPLPLIDRLRWDLGLPCDFVRSLLPDFPDYFQISPSTARNSLDIELVCYRKDLAISALEHYAMRTGEYRKGTPLAFPLHFSRGFELEKKVRKWLDEWQKLPYISPYESGSNLPPKGDLMEKWIVGALHEVLNLLIGKKTAKENLIILGKHLGLPSEFRKVISHHPGIFYLSNKLKMQTVVLREAYRRDLLIEKHPMMGIRYQYIHLMHKNMIGSGKKKRDQKSRRNSRSVEGFDGGDGDVHVVEDGGLGYGVDVKNDSDDELSEVSDFESEDDESDEDDEVIDTNLSRTREIQPRRLSPIRASPIERKLRTSKTRRDEMHRVGRRNSMGENMRAPPRSRIST</sequence>
<dbReference type="EMBL" id="JBBWWQ010000001">
    <property type="protein sequence ID" value="KAK8957976.1"/>
    <property type="molecule type" value="Genomic_DNA"/>
</dbReference>
<protein>
    <recommendedName>
        <fullName evidence="2">PORR domain-containing protein</fullName>
    </recommendedName>
</protein>
<dbReference type="PANTHER" id="PTHR31476:SF16">
    <property type="entry name" value="F14O23.23 PROTEIN"/>
    <property type="match status" value="1"/>
</dbReference>
<name>A0AAP0GGR9_9ASPA</name>
<organism evidence="3 4">
    <name type="scientific">Platanthera zijinensis</name>
    <dbReference type="NCBI Taxonomy" id="2320716"/>
    <lineage>
        <taxon>Eukaryota</taxon>
        <taxon>Viridiplantae</taxon>
        <taxon>Streptophyta</taxon>
        <taxon>Embryophyta</taxon>
        <taxon>Tracheophyta</taxon>
        <taxon>Spermatophyta</taxon>
        <taxon>Magnoliopsida</taxon>
        <taxon>Liliopsida</taxon>
        <taxon>Asparagales</taxon>
        <taxon>Orchidaceae</taxon>
        <taxon>Orchidoideae</taxon>
        <taxon>Orchideae</taxon>
        <taxon>Orchidinae</taxon>
        <taxon>Platanthera</taxon>
    </lineage>
</organism>
<feature type="compositionally biased region" description="Basic residues" evidence="1">
    <location>
        <begin position="383"/>
        <end position="395"/>
    </location>
</feature>
<feature type="compositionally biased region" description="Basic and acidic residues" evidence="1">
    <location>
        <begin position="472"/>
        <end position="489"/>
    </location>
</feature>
<dbReference type="Pfam" id="PF11955">
    <property type="entry name" value="PORR"/>
    <property type="match status" value="1"/>
</dbReference>
<dbReference type="AlphaFoldDB" id="A0AAP0GGR9"/>
<dbReference type="InterPro" id="IPR021099">
    <property type="entry name" value="PORR_domain"/>
</dbReference>
<evidence type="ECO:0000256" key="1">
    <source>
        <dbReference type="SAM" id="MobiDB-lite"/>
    </source>
</evidence>
<dbReference type="Proteomes" id="UP001418222">
    <property type="component" value="Unassembled WGS sequence"/>
</dbReference>
<feature type="domain" description="PORR" evidence="2">
    <location>
        <begin position="38"/>
        <end position="377"/>
    </location>
</feature>
<comment type="caution">
    <text evidence="3">The sequence shown here is derived from an EMBL/GenBank/DDBJ whole genome shotgun (WGS) entry which is preliminary data.</text>
</comment>
<evidence type="ECO:0000313" key="4">
    <source>
        <dbReference type="Proteomes" id="UP001418222"/>
    </source>
</evidence>